<feature type="compositionally biased region" description="Acidic residues" evidence="5">
    <location>
        <begin position="372"/>
        <end position="384"/>
    </location>
</feature>
<feature type="region of interest" description="Disordered" evidence="5">
    <location>
        <begin position="1"/>
        <end position="24"/>
    </location>
</feature>
<evidence type="ECO:0000256" key="4">
    <source>
        <dbReference type="ARBA" id="ARBA00023242"/>
    </source>
</evidence>
<dbReference type="GO" id="GO:0003682">
    <property type="term" value="F:chromatin binding"/>
    <property type="evidence" value="ECO:0007669"/>
    <property type="project" value="TreeGrafter"/>
</dbReference>
<dbReference type="Proteomes" id="UP001374579">
    <property type="component" value="Unassembled WGS sequence"/>
</dbReference>
<comment type="similarity">
    <text evidence="2">Belongs to the PAF1 family.</text>
</comment>
<comment type="caution">
    <text evidence="6">The sequence shown here is derived from an EMBL/GenBank/DDBJ whole genome shotgun (WGS) entry which is preliminary data.</text>
</comment>
<organism evidence="6 7">
    <name type="scientific">Littorina saxatilis</name>
    <dbReference type="NCBI Taxonomy" id="31220"/>
    <lineage>
        <taxon>Eukaryota</taxon>
        <taxon>Metazoa</taxon>
        <taxon>Spiralia</taxon>
        <taxon>Lophotrochozoa</taxon>
        <taxon>Mollusca</taxon>
        <taxon>Gastropoda</taxon>
        <taxon>Caenogastropoda</taxon>
        <taxon>Littorinimorpha</taxon>
        <taxon>Littorinoidea</taxon>
        <taxon>Littorinidae</taxon>
        <taxon>Littorina</taxon>
    </lineage>
</organism>
<evidence type="ECO:0000256" key="5">
    <source>
        <dbReference type="SAM" id="MobiDB-lite"/>
    </source>
</evidence>
<dbReference type="GO" id="GO:0000993">
    <property type="term" value="F:RNA polymerase II complex binding"/>
    <property type="evidence" value="ECO:0007669"/>
    <property type="project" value="TreeGrafter"/>
</dbReference>
<gene>
    <name evidence="6" type="ORF">V1264_019383</name>
</gene>
<feature type="compositionally biased region" description="Basic and acidic residues" evidence="5">
    <location>
        <begin position="497"/>
        <end position="520"/>
    </location>
</feature>
<reference evidence="6 7" key="1">
    <citation type="submission" date="2024-02" db="EMBL/GenBank/DDBJ databases">
        <title>Chromosome-scale genome assembly of the rough periwinkle Littorina saxatilis.</title>
        <authorList>
            <person name="De Jode A."/>
            <person name="Faria R."/>
            <person name="Formenti G."/>
            <person name="Sims Y."/>
            <person name="Smith T.P."/>
            <person name="Tracey A."/>
            <person name="Wood J.M.D."/>
            <person name="Zagrodzka Z.B."/>
            <person name="Johannesson K."/>
            <person name="Butlin R.K."/>
            <person name="Leder E.H."/>
        </authorList>
    </citation>
    <scope>NUCLEOTIDE SEQUENCE [LARGE SCALE GENOMIC DNA]</scope>
    <source>
        <strain evidence="6">Snail1</strain>
        <tissue evidence="6">Muscle</tissue>
    </source>
</reference>
<feature type="compositionally biased region" description="Basic and acidic residues" evidence="5">
    <location>
        <begin position="385"/>
        <end position="409"/>
    </location>
</feature>
<evidence type="ECO:0000256" key="1">
    <source>
        <dbReference type="ARBA" id="ARBA00004123"/>
    </source>
</evidence>
<dbReference type="PANTHER" id="PTHR23188">
    <property type="entry name" value="RNA POLYMERASE II-ASSOCIATED FACTOR 1 HOMOLOG"/>
    <property type="match status" value="1"/>
</dbReference>
<evidence type="ECO:0000256" key="2">
    <source>
        <dbReference type="ARBA" id="ARBA00007560"/>
    </source>
</evidence>
<comment type="subcellular location">
    <subcellularLocation>
        <location evidence="1">Nucleus</location>
    </subcellularLocation>
</comment>
<dbReference type="InterPro" id="IPR007133">
    <property type="entry name" value="RNA_pol_II-assoc_Paf1"/>
</dbReference>
<accession>A0AAN9BEJ7</accession>
<dbReference type="EMBL" id="JBAMIC010000008">
    <property type="protein sequence ID" value="KAK7104711.1"/>
    <property type="molecule type" value="Genomic_DNA"/>
</dbReference>
<dbReference type="Pfam" id="PF03985">
    <property type="entry name" value="Paf1"/>
    <property type="match status" value="1"/>
</dbReference>
<feature type="compositionally biased region" description="Basic residues" evidence="5">
    <location>
        <begin position="422"/>
        <end position="486"/>
    </location>
</feature>
<dbReference type="GO" id="GO:0016593">
    <property type="term" value="C:Cdc73/Paf1 complex"/>
    <property type="evidence" value="ECO:0007669"/>
    <property type="project" value="InterPro"/>
</dbReference>
<evidence type="ECO:0000256" key="3">
    <source>
        <dbReference type="ARBA" id="ARBA00020462"/>
    </source>
</evidence>
<evidence type="ECO:0000313" key="6">
    <source>
        <dbReference type="EMBL" id="KAK7104711.1"/>
    </source>
</evidence>
<feature type="compositionally biased region" description="Low complexity" evidence="5">
    <location>
        <begin position="487"/>
        <end position="496"/>
    </location>
</feature>
<evidence type="ECO:0000313" key="7">
    <source>
        <dbReference type="Proteomes" id="UP001374579"/>
    </source>
</evidence>
<protein>
    <recommendedName>
        <fullName evidence="3">RNA polymerase II-associated factor 1 homolog</fullName>
    </recommendedName>
</protein>
<dbReference type="PANTHER" id="PTHR23188:SF12">
    <property type="entry name" value="RNA POLYMERASE II-ASSOCIATED FACTOR 1 HOMOLOG"/>
    <property type="match status" value="1"/>
</dbReference>
<feature type="compositionally biased region" description="Basic and acidic residues" evidence="5">
    <location>
        <begin position="350"/>
        <end position="362"/>
    </location>
</feature>
<dbReference type="GO" id="GO:0006368">
    <property type="term" value="P:transcription elongation by RNA polymerase II"/>
    <property type="evidence" value="ECO:0007669"/>
    <property type="project" value="InterPro"/>
</dbReference>
<feature type="compositionally biased region" description="Low complexity" evidence="5">
    <location>
        <begin position="412"/>
        <end position="421"/>
    </location>
</feature>
<keyword evidence="7" id="KW-1185">Reference proteome</keyword>
<keyword evidence="4" id="KW-0539">Nucleus</keyword>
<feature type="region of interest" description="Disordered" evidence="5">
    <location>
        <begin position="350"/>
        <end position="532"/>
    </location>
</feature>
<feature type="compositionally biased region" description="Basic and acidic residues" evidence="5">
    <location>
        <begin position="9"/>
        <end position="24"/>
    </location>
</feature>
<sequence>MPPTIQSGRRPDEREKRQRPGDKRSDLVCRVKYNNTLPDIPFDPKFITYPFESNRFYQYNPTSLERSFKYDLLTEHDLDVTIDLINPDTYKIDPNAYPDVEDEKLLEDELNTPSDSKRSRHHNTNVSWLRKTEYISTEYNRFMQKSDKSESKVGFKMKQQMREEDLYKDRDSQITAIQATFDRAKDPITKHYSKPGVTPVEVLPVYPDFKLWKLPFAQVLFDSDPAADRVSKDIHVQAEEMSQAMIRGAVDESGEQFVAYFLPTEETMGKRKADFEETVDYTPDQVYEYLLAREYNWNVKNKLSKGYEETYFFVFREDGVFYNELETRVRLSKRRKLGSQRMPKSWLEVKHRELNSKEEQAQEVRMTMLEPPQEEEEEEEMQVDEGEKASDQEFKSGSEKGSDAEDNKSDAGSVKSGGSARSRSRSRSKSRSVSRSKSRSRSRSRSRSKSGSRSRSRSRSGSRSPSRSRSRSKSKSKSRSRSRSRSGSRSASSGSEKGSEKGSDVESEAEKEKEKEEERAIFGSDSDSSDNE</sequence>
<name>A0AAN9BEJ7_9CAEN</name>
<dbReference type="AlphaFoldDB" id="A0AAN9BEJ7"/>
<proteinExistence type="inferred from homology"/>